<dbReference type="AlphaFoldDB" id="A8AFK4"/>
<accession>A8AFK4</accession>
<dbReference type="Gene3D" id="1.20.58.250">
    <property type="entry name" value="DNA polymerase III-theta"/>
    <property type="match status" value="1"/>
</dbReference>
<keyword evidence="2" id="KW-1185">Reference proteome</keyword>
<dbReference type="GO" id="GO:0003677">
    <property type="term" value="F:DNA binding"/>
    <property type="evidence" value="ECO:0007669"/>
    <property type="project" value="InterPro"/>
</dbReference>
<dbReference type="STRING" id="290338.CKO_01124"/>
<dbReference type="EMBL" id="CP000822">
    <property type="protein sequence ID" value="ABV12267.1"/>
    <property type="molecule type" value="Genomic_DNA"/>
</dbReference>
<dbReference type="Proteomes" id="UP000008148">
    <property type="component" value="Chromosome"/>
</dbReference>
<evidence type="ECO:0008006" key="3">
    <source>
        <dbReference type="Google" id="ProtNLM"/>
    </source>
</evidence>
<gene>
    <name evidence="1" type="ordered locus">CKO_01124</name>
</gene>
<protein>
    <recommendedName>
        <fullName evidence="3">DNA polymerase III subunit theta</fullName>
    </recommendedName>
</protein>
<evidence type="ECO:0000313" key="2">
    <source>
        <dbReference type="Proteomes" id="UP000008148"/>
    </source>
</evidence>
<sequence>MRAIDDKEKRMQTNLAQLEQADMDKINVDLAAAGVAFKERYNMPVVAEVVEREQPEHLREWFRERLIAHRLASVSLSRLPYEPKVK</sequence>
<dbReference type="KEGG" id="cko:CKO_01124"/>
<proteinExistence type="predicted"/>
<organism evidence="1 2">
    <name type="scientific">Citrobacter koseri (strain ATCC BAA-895 / CDC 4225-83 / SGSC4696)</name>
    <dbReference type="NCBI Taxonomy" id="290338"/>
    <lineage>
        <taxon>Bacteria</taxon>
        <taxon>Pseudomonadati</taxon>
        <taxon>Pseudomonadota</taxon>
        <taxon>Gammaproteobacteria</taxon>
        <taxon>Enterobacterales</taxon>
        <taxon>Enterobacteriaceae</taxon>
        <taxon>Citrobacter</taxon>
    </lineage>
</organism>
<dbReference type="NCBIfam" id="NF008207">
    <property type="entry name" value="PRK10969.1"/>
    <property type="match status" value="1"/>
</dbReference>
<dbReference type="Pfam" id="PF06440">
    <property type="entry name" value="DNA_pol3_theta"/>
    <property type="match status" value="1"/>
</dbReference>
<reference evidence="1 2" key="1">
    <citation type="submission" date="2007-08" db="EMBL/GenBank/DDBJ databases">
        <authorList>
            <consortium name="The Citrobacter koseri Genome Sequencing Project"/>
            <person name="McClelland M."/>
            <person name="Sanderson E.K."/>
            <person name="Porwollik S."/>
            <person name="Spieth J."/>
            <person name="Clifton W.S."/>
            <person name="Latreille P."/>
            <person name="Courtney L."/>
            <person name="Wang C."/>
            <person name="Pepin K."/>
            <person name="Bhonagiri V."/>
            <person name="Nash W."/>
            <person name="Johnson M."/>
            <person name="Thiruvilangam P."/>
            <person name="Wilson R."/>
        </authorList>
    </citation>
    <scope>NUCLEOTIDE SEQUENCE [LARGE SCALE GENOMIC DNA]</scope>
    <source>
        <strain evidence="2">ATCC BAA-895 / CDC 4225-83 / SGSC4696</strain>
    </source>
</reference>
<evidence type="ECO:0000313" key="1">
    <source>
        <dbReference type="EMBL" id="ABV12267.1"/>
    </source>
</evidence>
<name>A8AFK4_CITK8</name>
<dbReference type="InterPro" id="IPR009052">
    <property type="entry name" value="DNA_pol_III_theta_bac"/>
</dbReference>
<dbReference type="SUPFAM" id="SSF46575">
    <property type="entry name" value="DNA polymerase III theta subunit-like"/>
    <property type="match status" value="1"/>
</dbReference>
<dbReference type="InterPro" id="IPR036745">
    <property type="entry name" value="PolIII_theta_sf"/>
</dbReference>
<dbReference type="HOGENOM" id="CLU_176900_0_0_6"/>
<dbReference type="GO" id="GO:0006260">
    <property type="term" value="P:DNA replication"/>
    <property type="evidence" value="ECO:0007669"/>
    <property type="project" value="InterPro"/>
</dbReference>
<dbReference type="GO" id="GO:0003887">
    <property type="term" value="F:DNA-directed DNA polymerase activity"/>
    <property type="evidence" value="ECO:0007669"/>
    <property type="project" value="InterPro"/>
</dbReference>